<dbReference type="InterPro" id="IPR015422">
    <property type="entry name" value="PyrdxlP-dep_Trfase_small"/>
</dbReference>
<protein>
    <recommendedName>
        <fullName evidence="4">cystathionine gamma-lyase</fullName>
        <ecNumber evidence="4">4.4.1.1</ecNumber>
    </recommendedName>
    <alternativeName>
        <fullName evidence="7">Gamma-cystathionase</fullName>
    </alternativeName>
</protein>
<dbReference type="FunFam" id="3.40.640.10:FF:000009">
    <property type="entry name" value="Cystathionine gamma-synthase homolog"/>
    <property type="match status" value="1"/>
</dbReference>
<feature type="region of interest" description="Disordered" evidence="10">
    <location>
        <begin position="1"/>
        <end position="97"/>
    </location>
</feature>
<evidence type="ECO:0000256" key="7">
    <source>
        <dbReference type="ARBA" id="ARBA00029853"/>
    </source>
</evidence>
<organism evidence="11">
    <name type="scientific">Odontella aurita</name>
    <dbReference type="NCBI Taxonomy" id="265563"/>
    <lineage>
        <taxon>Eukaryota</taxon>
        <taxon>Sar</taxon>
        <taxon>Stramenopiles</taxon>
        <taxon>Ochrophyta</taxon>
        <taxon>Bacillariophyta</taxon>
        <taxon>Mediophyceae</taxon>
        <taxon>Biddulphiophycidae</taxon>
        <taxon>Eupodiscales</taxon>
        <taxon>Odontellaceae</taxon>
        <taxon>Odontella</taxon>
    </lineage>
</organism>
<dbReference type="GO" id="GO:0004123">
    <property type="term" value="F:cystathionine gamma-lyase activity"/>
    <property type="evidence" value="ECO:0007669"/>
    <property type="project" value="TreeGrafter"/>
</dbReference>
<feature type="compositionally biased region" description="Low complexity" evidence="10">
    <location>
        <begin position="12"/>
        <end position="21"/>
    </location>
</feature>
<dbReference type="PANTHER" id="PTHR11808">
    <property type="entry name" value="TRANS-SULFURATION ENZYME FAMILY MEMBER"/>
    <property type="match status" value="1"/>
</dbReference>
<dbReference type="Gene3D" id="3.40.640.10">
    <property type="entry name" value="Type I PLP-dependent aspartate aminotransferase-like (Major domain)"/>
    <property type="match status" value="1"/>
</dbReference>
<feature type="compositionally biased region" description="Acidic residues" evidence="10">
    <location>
        <begin position="1"/>
        <end position="11"/>
    </location>
</feature>
<reference evidence="11" key="1">
    <citation type="submission" date="2021-01" db="EMBL/GenBank/DDBJ databases">
        <authorList>
            <person name="Corre E."/>
            <person name="Pelletier E."/>
            <person name="Niang G."/>
            <person name="Scheremetjew M."/>
            <person name="Finn R."/>
            <person name="Kale V."/>
            <person name="Holt S."/>
            <person name="Cochrane G."/>
            <person name="Meng A."/>
            <person name="Brown T."/>
            <person name="Cohen L."/>
        </authorList>
    </citation>
    <scope>NUCLEOTIDE SEQUENCE</scope>
    <source>
        <strain evidence="11">Isolate 1302-5</strain>
    </source>
</reference>
<proteinExistence type="inferred from homology"/>
<dbReference type="GO" id="GO:0005737">
    <property type="term" value="C:cytoplasm"/>
    <property type="evidence" value="ECO:0007669"/>
    <property type="project" value="TreeGrafter"/>
</dbReference>
<comment type="similarity">
    <text evidence="3 9">Belongs to the trans-sulfuration enzymes family.</text>
</comment>
<accession>A0A7S4HK91</accession>
<keyword evidence="6" id="KW-0028">Amino-acid biosynthesis</keyword>
<dbReference type="SUPFAM" id="SSF53383">
    <property type="entry name" value="PLP-dependent transferases"/>
    <property type="match status" value="1"/>
</dbReference>
<comment type="pathway">
    <text evidence="2">Amino-acid biosynthesis; L-cysteine biosynthesis; L-cysteine from L-homocysteine and L-serine: step 2/2.</text>
</comment>
<evidence type="ECO:0000256" key="5">
    <source>
        <dbReference type="ARBA" id="ARBA00022898"/>
    </source>
</evidence>
<evidence type="ECO:0000256" key="6">
    <source>
        <dbReference type="ARBA" id="ARBA00023192"/>
    </source>
</evidence>
<dbReference type="GO" id="GO:0030170">
    <property type="term" value="F:pyridoxal phosphate binding"/>
    <property type="evidence" value="ECO:0007669"/>
    <property type="project" value="InterPro"/>
</dbReference>
<sequence>MPNEAEDDDDAAVQSAIAAADPYRGRGTTYLHTPAPKTSSSSASDGNNSGNNPTGAVVPPISLSTTFAQSSPGAPSARADPNSFGSGYEYSRTGNPTRGEFERSVAAAEGAEYAVAFSSGSAATSAVVHLMRPGERILCVDDVYGGTQRYFRRIVNPGMGIEVDFVDFNDEGAMRGRLDAGCKAVEKKSAGSENGHSCSKKAKVSSKTKLLWLETPTNPTLKVSSIRAAADLAHERGALLAVDNTFCSPYFQNPLEHGADLVVHSVTKYIGGHSDVVMGVVCTSSEDLYSQLRFVQNGVGAVPSPFDCYLAHRGLKTLHVRMEAAAKNALAIALFLESHKAVAKAVYPGLKSHPQHRLASEQQSGYGAMITFYVRGGREQSRAFLEHLKVFALAESLGAVESLAECPSLMTHASVPDERRELLGIDDALVRLSVGIESCRDLIEDLGGALAAAFKTLEE</sequence>
<evidence type="ECO:0000256" key="1">
    <source>
        <dbReference type="ARBA" id="ARBA00001933"/>
    </source>
</evidence>
<dbReference type="CDD" id="cd00614">
    <property type="entry name" value="CGS_like"/>
    <property type="match status" value="1"/>
</dbReference>
<evidence type="ECO:0000313" key="11">
    <source>
        <dbReference type="EMBL" id="CAE2201826.1"/>
    </source>
</evidence>
<dbReference type="EMBL" id="HBKQ01001523">
    <property type="protein sequence ID" value="CAE2201826.1"/>
    <property type="molecule type" value="Transcribed_RNA"/>
</dbReference>
<feature type="modified residue" description="N6-(pyridoxal phosphate)lysine" evidence="8">
    <location>
        <position position="268"/>
    </location>
</feature>
<feature type="compositionally biased region" description="Low complexity" evidence="10">
    <location>
        <begin position="39"/>
        <end position="52"/>
    </location>
</feature>
<keyword evidence="6" id="KW-0198">Cysteine biosynthesis</keyword>
<evidence type="ECO:0000256" key="3">
    <source>
        <dbReference type="ARBA" id="ARBA00009077"/>
    </source>
</evidence>
<dbReference type="PANTHER" id="PTHR11808:SF15">
    <property type="entry name" value="CYSTATHIONINE GAMMA-LYASE"/>
    <property type="match status" value="1"/>
</dbReference>
<evidence type="ECO:0000256" key="4">
    <source>
        <dbReference type="ARBA" id="ARBA00012085"/>
    </source>
</evidence>
<dbReference type="Gene3D" id="3.90.1150.10">
    <property type="entry name" value="Aspartate Aminotransferase, domain 1"/>
    <property type="match status" value="1"/>
</dbReference>
<dbReference type="GO" id="GO:0019346">
    <property type="term" value="P:transsulfuration"/>
    <property type="evidence" value="ECO:0007669"/>
    <property type="project" value="InterPro"/>
</dbReference>
<evidence type="ECO:0000256" key="8">
    <source>
        <dbReference type="PIRSR" id="PIRSR001434-2"/>
    </source>
</evidence>
<dbReference type="FunFam" id="3.90.1150.10:FF:000008">
    <property type="entry name" value="Cystathionine gamma-synthase"/>
    <property type="match status" value="1"/>
</dbReference>
<evidence type="ECO:0000256" key="2">
    <source>
        <dbReference type="ARBA" id="ARBA00005038"/>
    </source>
</evidence>
<dbReference type="AlphaFoldDB" id="A0A7S4HK91"/>
<evidence type="ECO:0000256" key="10">
    <source>
        <dbReference type="SAM" id="MobiDB-lite"/>
    </source>
</evidence>
<comment type="cofactor">
    <cofactor evidence="1 9">
        <name>pyridoxal 5'-phosphate</name>
        <dbReference type="ChEBI" id="CHEBI:597326"/>
    </cofactor>
</comment>
<keyword evidence="5 8" id="KW-0663">Pyridoxal phosphate</keyword>
<dbReference type="EC" id="4.4.1.1" evidence="4"/>
<dbReference type="Pfam" id="PF01053">
    <property type="entry name" value="Cys_Met_Meta_PP"/>
    <property type="match status" value="2"/>
</dbReference>
<dbReference type="PIRSF" id="PIRSF001434">
    <property type="entry name" value="CGS"/>
    <property type="match status" value="1"/>
</dbReference>
<feature type="compositionally biased region" description="Polar residues" evidence="10">
    <location>
        <begin position="62"/>
        <end position="73"/>
    </location>
</feature>
<name>A0A7S4HK91_9STRA</name>
<dbReference type="GO" id="GO:0019343">
    <property type="term" value="P:cysteine biosynthetic process via cystathionine"/>
    <property type="evidence" value="ECO:0007669"/>
    <property type="project" value="TreeGrafter"/>
</dbReference>
<dbReference type="InterPro" id="IPR015421">
    <property type="entry name" value="PyrdxlP-dep_Trfase_major"/>
</dbReference>
<dbReference type="InterPro" id="IPR000277">
    <property type="entry name" value="Cys/Met-Metab_PyrdxlP-dep_enz"/>
</dbReference>
<gene>
    <name evidence="11" type="ORF">OAUR00152_LOCUS1033</name>
</gene>
<dbReference type="InterPro" id="IPR015424">
    <property type="entry name" value="PyrdxlP-dep_Trfase"/>
</dbReference>
<evidence type="ECO:0000256" key="9">
    <source>
        <dbReference type="RuleBase" id="RU362118"/>
    </source>
</evidence>